<organism evidence="9 10">
    <name type="scientific">Bogoriella caseilytica</name>
    <dbReference type="NCBI Taxonomy" id="56055"/>
    <lineage>
        <taxon>Bacteria</taxon>
        <taxon>Bacillati</taxon>
        <taxon>Actinomycetota</taxon>
        <taxon>Actinomycetes</taxon>
        <taxon>Micrococcales</taxon>
        <taxon>Bogoriellaceae</taxon>
        <taxon>Bogoriella</taxon>
    </lineage>
</organism>
<feature type="transmembrane region" description="Helical" evidence="8">
    <location>
        <begin position="441"/>
        <end position="463"/>
    </location>
</feature>
<feature type="transmembrane region" description="Helical" evidence="8">
    <location>
        <begin position="333"/>
        <end position="361"/>
    </location>
</feature>
<dbReference type="EMBL" id="RKHK01000001">
    <property type="protein sequence ID" value="ROR72353.1"/>
    <property type="molecule type" value="Genomic_DNA"/>
</dbReference>
<dbReference type="AlphaFoldDB" id="A0A3N2BAP8"/>
<dbReference type="PANTHER" id="PTHR32024">
    <property type="entry name" value="TRK SYSTEM POTASSIUM UPTAKE PROTEIN TRKG-RELATED"/>
    <property type="match status" value="1"/>
</dbReference>
<feature type="transmembrane region" description="Helical" evidence="8">
    <location>
        <begin position="183"/>
        <end position="204"/>
    </location>
</feature>
<reference evidence="9 10" key="1">
    <citation type="submission" date="2018-11" db="EMBL/GenBank/DDBJ databases">
        <title>Sequencing the genomes of 1000 actinobacteria strains.</title>
        <authorList>
            <person name="Klenk H.-P."/>
        </authorList>
    </citation>
    <scope>NUCLEOTIDE SEQUENCE [LARGE SCALE GENOMIC DNA]</scope>
    <source>
        <strain evidence="9 10">DSM 11294</strain>
    </source>
</reference>
<evidence type="ECO:0000313" key="10">
    <source>
        <dbReference type="Proteomes" id="UP000280668"/>
    </source>
</evidence>
<keyword evidence="2" id="KW-0813">Transport</keyword>
<dbReference type="InterPro" id="IPR003445">
    <property type="entry name" value="Cat_transpt"/>
</dbReference>
<comment type="subcellular location">
    <subcellularLocation>
        <location evidence="1">Cell membrane</location>
        <topology evidence="1">Multi-pass membrane protein</topology>
    </subcellularLocation>
</comment>
<dbReference type="Pfam" id="PF02386">
    <property type="entry name" value="TrkH"/>
    <property type="match status" value="1"/>
</dbReference>
<keyword evidence="3" id="KW-1003">Cell membrane</keyword>
<protein>
    <submittedName>
        <fullName evidence="9">Trk-type K+ transport system membrane component</fullName>
    </submittedName>
</protein>
<evidence type="ECO:0000256" key="6">
    <source>
        <dbReference type="ARBA" id="ARBA00023065"/>
    </source>
</evidence>
<keyword evidence="7 8" id="KW-0472">Membrane</keyword>
<evidence type="ECO:0000256" key="4">
    <source>
        <dbReference type="ARBA" id="ARBA00022692"/>
    </source>
</evidence>
<feature type="transmembrane region" description="Helical" evidence="8">
    <location>
        <begin position="99"/>
        <end position="123"/>
    </location>
</feature>
<keyword evidence="10" id="KW-1185">Reference proteome</keyword>
<feature type="transmembrane region" description="Helical" evidence="8">
    <location>
        <begin position="216"/>
        <end position="237"/>
    </location>
</feature>
<accession>A0A3N2BAP8</accession>
<feature type="transmembrane region" description="Helical" evidence="8">
    <location>
        <begin position="68"/>
        <end position="87"/>
    </location>
</feature>
<evidence type="ECO:0000256" key="5">
    <source>
        <dbReference type="ARBA" id="ARBA00022989"/>
    </source>
</evidence>
<dbReference type="Proteomes" id="UP000280668">
    <property type="component" value="Unassembled WGS sequence"/>
</dbReference>
<dbReference type="GO" id="GO:0008324">
    <property type="term" value="F:monoatomic cation transmembrane transporter activity"/>
    <property type="evidence" value="ECO:0007669"/>
    <property type="project" value="InterPro"/>
</dbReference>
<gene>
    <name evidence="9" type="ORF">EDD31_0704</name>
</gene>
<keyword evidence="5 8" id="KW-1133">Transmembrane helix</keyword>
<feature type="transmembrane region" description="Helical" evidence="8">
    <location>
        <begin position="38"/>
        <end position="56"/>
    </location>
</feature>
<evidence type="ECO:0000256" key="2">
    <source>
        <dbReference type="ARBA" id="ARBA00022448"/>
    </source>
</evidence>
<feature type="transmembrane region" description="Helical" evidence="8">
    <location>
        <begin position="258"/>
        <end position="283"/>
    </location>
</feature>
<evidence type="ECO:0000256" key="1">
    <source>
        <dbReference type="ARBA" id="ARBA00004651"/>
    </source>
</evidence>
<sequence length="480" mass="50628">MGPAPRRPRRSLPIPRGGFIRRVQDGIDHVARHSPARLALTIFASIIAVITALLSLPQATAGDESASFADALFTAVSAVCVTGLTVVPTAEYWSNFGQTVILVAIKVGGLGIMTLASILALAISHRIGLTQKMLAASETKEARLGEVGTLVRAVVIASLVIETVLTLVLVPRFLALGDSIGTAIWHGLFMSISIFNNAGFVVLVEGIEPLAGDWWFGLPLIFGAAVGALGFPVILDISKSLRHRKRSRRRSFRVWRTWTLHTKLTLATYSILAVAGAIAVGALEWGNEATFGALDPVDRLLAAGVHSVAPRSSGLATVDISAMSESTWFVMDALMFVGGGSASTAGGIKVTTFAVMVLAIVAEARGDRDVEAFGKRIGSSVVRLAVAVAFLGATLVGAGTLALLLITDFRLGEVLFEVISAFATVGLTTGITDQLPDAGKYVLSALMFLGRTGTISFAAALALRERRRLIRRPNERPVIG</sequence>
<feature type="transmembrane region" description="Helical" evidence="8">
    <location>
        <begin position="381"/>
        <end position="406"/>
    </location>
</feature>
<dbReference type="GO" id="GO:0030001">
    <property type="term" value="P:metal ion transport"/>
    <property type="evidence" value="ECO:0007669"/>
    <property type="project" value="UniProtKB-ARBA"/>
</dbReference>
<evidence type="ECO:0000256" key="8">
    <source>
        <dbReference type="SAM" id="Phobius"/>
    </source>
</evidence>
<evidence type="ECO:0000256" key="7">
    <source>
        <dbReference type="ARBA" id="ARBA00023136"/>
    </source>
</evidence>
<evidence type="ECO:0000313" key="9">
    <source>
        <dbReference type="EMBL" id="ROR72353.1"/>
    </source>
</evidence>
<dbReference type="GO" id="GO:0005886">
    <property type="term" value="C:plasma membrane"/>
    <property type="evidence" value="ECO:0007669"/>
    <property type="project" value="UniProtKB-SubCell"/>
</dbReference>
<name>A0A3N2BAP8_9MICO</name>
<dbReference type="PANTHER" id="PTHR32024:SF1">
    <property type="entry name" value="KTR SYSTEM POTASSIUM UPTAKE PROTEIN B"/>
    <property type="match status" value="1"/>
</dbReference>
<feature type="transmembrane region" description="Helical" evidence="8">
    <location>
        <begin position="150"/>
        <end position="171"/>
    </location>
</feature>
<evidence type="ECO:0000256" key="3">
    <source>
        <dbReference type="ARBA" id="ARBA00022475"/>
    </source>
</evidence>
<keyword evidence="4 8" id="KW-0812">Transmembrane</keyword>
<keyword evidence="6" id="KW-0406">Ion transport</keyword>
<comment type="caution">
    <text evidence="9">The sequence shown here is derived from an EMBL/GenBank/DDBJ whole genome shotgun (WGS) entry which is preliminary data.</text>
</comment>
<proteinExistence type="predicted"/>